<keyword evidence="3" id="KW-1185">Reference proteome</keyword>
<feature type="chain" id="PRO_5019386865" evidence="1">
    <location>
        <begin position="23"/>
        <end position="240"/>
    </location>
</feature>
<evidence type="ECO:0000313" key="2">
    <source>
        <dbReference type="EMBL" id="RHW33818.1"/>
    </source>
</evidence>
<comment type="caution">
    <text evidence="2">The sequence shown here is derived from an EMBL/GenBank/DDBJ whole genome shotgun (WGS) entry which is preliminary data.</text>
</comment>
<accession>A0A417YKK6</accession>
<dbReference type="Proteomes" id="UP000285456">
    <property type="component" value="Unassembled WGS sequence"/>
</dbReference>
<reference evidence="2 3" key="1">
    <citation type="journal article" date="2007" name="Int. J. Syst. Evol. Microbiol.">
        <title>Oceanobacillus profundus sp. nov., isolated from a deep-sea sediment core.</title>
        <authorList>
            <person name="Kim Y.G."/>
            <person name="Choi D.H."/>
            <person name="Hyun S."/>
            <person name="Cho B.C."/>
        </authorList>
    </citation>
    <scope>NUCLEOTIDE SEQUENCE [LARGE SCALE GENOMIC DNA]</scope>
    <source>
        <strain evidence="2 3">DSM 18246</strain>
    </source>
</reference>
<dbReference type="AlphaFoldDB" id="A0A417YKK6"/>
<protein>
    <submittedName>
        <fullName evidence="2">Uncharacterized protein</fullName>
    </submittedName>
</protein>
<sequence>MMKWIPLVILLLLTGCSGSAPAIIEKIDTVPDETEKEPVLIEQQEEEESEEFIEFSLEDEQILISLKMVPILNEYLKGVSNRKQVINKMHLERISAESHDIYLLEFSCVHDLCSYLLFHPTNEKLAYLVADIAKFSGSILSPNESKVVLHFSRFHASISNLDTIVVVDLDNWKLLSLNNEKSNDTILNYRWPFLSIDWLDNDSITIATPDIIEPTPELLTEWHEIEDGPTIHTIFSFTSD</sequence>
<keyword evidence="1" id="KW-0732">Signal</keyword>
<dbReference type="PROSITE" id="PS51257">
    <property type="entry name" value="PROKAR_LIPOPROTEIN"/>
    <property type="match status" value="1"/>
</dbReference>
<gene>
    <name evidence="2" type="ORF">D1B32_07180</name>
</gene>
<organism evidence="2 3">
    <name type="scientific">Oceanobacillus profundus</name>
    <dbReference type="NCBI Taxonomy" id="372463"/>
    <lineage>
        <taxon>Bacteria</taxon>
        <taxon>Bacillati</taxon>
        <taxon>Bacillota</taxon>
        <taxon>Bacilli</taxon>
        <taxon>Bacillales</taxon>
        <taxon>Bacillaceae</taxon>
        <taxon>Oceanobacillus</taxon>
    </lineage>
</organism>
<dbReference type="RefSeq" id="WP_095308402.1">
    <property type="nucleotide sequence ID" value="NZ_JAMAWL010000002.1"/>
</dbReference>
<name>A0A417YKK6_9BACI</name>
<dbReference type="OrthoDB" id="2829902at2"/>
<dbReference type="EMBL" id="QWEH01000003">
    <property type="protein sequence ID" value="RHW33818.1"/>
    <property type="molecule type" value="Genomic_DNA"/>
</dbReference>
<feature type="signal peptide" evidence="1">
    <location>
        <begin position="1"/>
        <end position="22"/>
    </location>
</feature>
<evidence type="ECO:0000256" key="1">
    <source>
        <dbReference type="SAM" id="SignalP"/>
    </source>
</evidence>
<evidence type="ECO:0000313" key="3">
    <source>
        <dbReference type="Proteomes" id="UP000285456"/>
    </source>
</evidence>
<proteinExistence type="predicted"/>